<keyword evidence="3" id="KW-1185">Reference proteome</keyword>
<dbReference type="EMBL" id="VLLL01000010">
    <property type="protein sequence ID" value="TWJ07695.1"/>
    <property type="molecule type" value="Genomic_DNA"/>
</dbReference>
<reference evidence="2 3" key="1">
    <citation type="journal article" date="2013" name="Stand. Genomic Sci.">
        <title>Genomic Encyclopedia of Type Strains, Phase I: The one thousand microbial genomes (KMG-I) project.</title>
        <authorList>
            <person name="Kyrpides N.C."/>
            <person name="Woyke T."/>
            <person name="Eisen J.A."/>
            <person name="Garrity G."/>
            <person name="Lilburn T.G."/>
            <person name="Beck B.J."/>
            <person name="Whitman W.B."/>
            <person name="Hugenholtz P."/>
            <person name="Klenk H.P."/>
        </authorList>
    </citation>
    <scope>NUCLEOTIDE SEQUENCE [LARGE SCALE GENOMIC DNA]</scope>
    <source>
        <strain evidence="2 3">DSM 45044</strain>
    </source>
</reference>
<dbReference type="RefSeq" id="WP_147143763.1">
    <property type="nucleotide sequence ID" value="NZ_BAABIJ010000006.1"/>
</dbReference>
<feature type="transmembrane region" description="Helical" evidence="1">
    <location>
        <begin position="86"/>
        <end position="104"/>
    </location>
</feature>
<feature type="transmembrane region" description="Helical" evidence="1">
    <location>
        <begin position="154"/>
        <end position="172"/>
    </location>
</feature>
<dbReference type="InterPro" id="IPR009339">
    <property type="entry name" value="DUF998"/>
</dbReference>
<evidence type="ECO:0000313" key="3">
    <source>
        <dbReference type="Proteomes" id="UP000321617"/>
    </source>
</evidence>
<proteinExistence type="predicted"/>
<feature type="transmembrane region" description="Helical" evidence="1">
    <location>
        <begin position="116"/>
        <end position="134"/>
    </location>
</feature>
<protein>
    <submittedName>
        <fullName evidence="2">Uncharacterized protein DUF998</fullName>
    </submittedName>
</protein>
<comment type="caution">
    <text evidence="2">The sequence shown here is derived from an EMBL/GenBank/DDBJ whole genome shotgun (WGS) entry which is preliminary data.</text>
</comment>
<dbReference type="Pfam" id="PF06197">
    <property type="entry name" value="DUF998"/>
    <property type="match status" value="1"/>
</dbReference>
<accession>A0A562UQ00</accession>
<sequence>MTAPQPAAPWQTVVAAVGGAAAAVGFLLLHLVMADSVDPMVQPVSSYALRAPGSILFPLGTLGLAAGCAALAAAGLGLPRQRPVRALLGLAAVLLVLVVVFRTDTGDTVTSTAGEIHRWSAGAAFGALLLAGLAADRAMRYTTVDPFLRRLSRVLAGLSLVALALTALNTFLPEFADGASWRGLPQRILLAVETGLVLLLARLPMAAEPPPRPLSWLPEATPDARPVAVAPRVPVRS</sequence>
<keyword evidence="1" id="KW-1133">Transmembrane helix</keyword>
<evidence type="ECO:0000256" key="1">
    <source>
        <dbReference type="SAM" id="Phobius"/>
    </source>
</evidence>
<dbReference type="Proteomes" id="UP000321617">
    <property type="component" value="Unassembled WGS sequence"/>
</dbReference>
<evidence type="ECO:0000313" key="2">
    <source>
        <dbReference type="EMBL" id="TWJ07695.1"/>
    </source>
</evidence>
<feature type="transmembrane region" description="Helical" evidence="1">
    <location>
        <begin position="12"/>
        <end position="33"/>
    </location>
</feature>
<dbReference type="OrthoDB" id="5195062at2"/>
<gene>
    <name evidence="2" type="ORF">LX16_4854</name>
</gene>
<feature type="transmembrane region" description="Helical" evidence="1">
    <location>
        <begin position="53"/>
        <end position="74"/>
    </location>
</feature>
<keyword evidence="1" id="KW-0812">Transmembrane</keyword>
<organism evidence="2 3">
    <name type="scientific">Stackebrandtia albiflava</name>
    <dbReference type="NCBI Taxonomy" id="406432"/>
    <lineage>
        <taxon>Bacteria</taxon>
        <taxon>Bacillati</taxon>
        <taxon>Actinomycetota</taxon>
        <taxon>Actinomycetes</taxon>
        <taxon>Glycomycetales</taxon>
        <taxon>Glycomycetaceae</taxon>
        <taxon>Stackebrandtia</taxon>
    </lineage>
</organism>
<keyword evidence="1" id="KW-0472">Membrane</keyword>
<dbReference type="AlphaFoldDB" id="A0A562UQ00"/>
<name>A0A562UQ00_9ACTN</name>